<keyword evidence="4" id="KW-1133">Transmembrane helix</keyword>
<evidence type="ECO:0000256" key="1">
    <source>
        <dbReference type="ARBA" id="ARBA00004167"/>
    </source>
</evidence>
<proteinExistence type="predicted"/>
<keyword evidence="3 6" id="KW-0732">Signal</keyword>
<feature type="signal peptide" evidence="6">
    <location>
        <begin position="1"/>
        <end position="21"/>
    </location>
</feature>
<dbReference type="Gene3D" id="2.130.10.130">
    <property type="entry name" value="Integrin alpha, N-terminal"/>
    <property type="match status" value="2"/>
</dbReference>
<accession>A0A5B9VVM9</accession>
<feature type="domain" description="Pyrrolo-quinoline quinone repeat" evidence="7">
    <location>
        <begin position="754"/>
        <end position="921"/>
    </location>
</feature>
<dbReference type="InterPro" id="IPR002372">
    <property type="entry name" value="PQQ_rpt_dom"/>
</dbReference>
<dbReference type="SUPFAM" id="SSF69318">
    <property type="entry name" value="Integrin alpha N-terminal domain"/>
    <property type="match status" value="2"/>
</dbReference>
<evidence type="ECO:0000313" key="9">
    <source>
        <dbReference type="Proteomes" id="UP000324233"/>
    </source>
</evidence>
<evidence type="ECO:0000313" key="8">
    <source>
        <dbReference type="EMBL" id="QEH31770.1"/>
    </source>
</evidence>
<keyword evidence="2" id="KW-0812">Transmembrane</keyword>
<dbReference type="PANTHER" id="PTHR21419:SF30">
    <property type="entry name" value="IG-LIKE DOMAIN-CONTAINING PROTEIN"/>
    <property type="match status" value="1"/>
</dbReference>
<organism evidence="8 9">
    <name type="scientific">Aquisphaera giovannonii</name>
    <dbReference type="NCBI Taxonomy" id="406548"/>
    <lineage>
        <taxon>Bacteria</taxon>
        <taxon>Pseudomonadati</taxon>
        <taxon>Planctomycetota</taxon>
        <taxon>Planctomycetia</taxon>
        <taxon>Isosphaerales</taxon>
        <taxon>Isosphaeraceae</taxon>
        <taxon>Aquisphaera</taxon>
    </lineage>
</organism>
<evidence type="ECO:0000256" key="2">
    <source>
        <dbReference type="ARBA" id="ARBA00022692"/>
    </source>
</evidence>
<dbReference type="AlphaFoldDB" id="A0A5B9VVM9"/>
<evidence type="ECO:0000256" key="4">
    <source>
        <dbReference type="ARBA" id="ARBA00022989"/>
    </source>
</evidence>
<dbReference type="Proteomes" id="UP000324233">
    <property type="component" value="Chromosome"/>
</dbReference>
<comment type="subcellular location">
    <subcellularLocation>
        <location evidence="1">Membrane</location>
        <topology evidence="1">Single-pass membrane protein</topology>
    </subcellularLocation>
</comment>
<keyword evidence="5" id="KW-0472">Membrane</keyword>
<dbReference type="Pfam" id="PF13360">
    <property type="entry name" value="PQQ_2"/>
    <property type="match status" value="1"/>
</dbReference>
<dbReference type="Pfam" id="PF13517">
    <property type="entry name" value="FG-GAP_3"/>
    <property type="match status" value="1"/>
</dbReference>
<feature type="chain" id="PRO_5022710469" evidence="6">
    <location>
        <begin position="22"/>
        <end position="924"/>
    </location>
</feature>
<evidence type="ECO:0000256" key="3">
    <source>
        <dbReference type="ARBA" id="ARBA00022729"/>
    </source>
</evidence>
<evidence type="ECO:0000259" key="7">
    <source>
        <dbReference type="Pfam" id="PF13360"/>
    </source>
</evidence>
<dbReference type="GO" id="GO:0016020">
    <property type="term" value="C:membrane"/>
    <property type="evidence" value="ECO:0007669"/>
    <property type="project" value="UniProtKB-SubCell"/>
</dbReference>
<dbReference type="PANTHER" id="PTHR21419">
    <property type="match status" value="1"/>
</dbReference>
<keyword evidence="9" id="KW-1185">Reference proteome</keyword>
<dbReference type="OrthoDB" id="9802318at2"/>
<dbReference type="InterPro" id="IPR045232">
    <property type="entry name" value="FAM234"/>
</dbReference>
<evidence type="ECO:0000256" key="6">
    <source>
        <dbReference type="SAM" id="SignalP"/>
    </source>
</evidence>
<dbReference type="InterPro" id="IPR013517">
    <property type="entry name" value="FG-GAP"/>
</dbReference>
<sequence length="924" mass="97898" precursor="true">MKALRLFLILLAIPMAPSALGGPPPGAWLQFRGDRGLTGHSSLKGRIRHPGTVWTQFVGARATLLAVRLAGDGTTTVPLPAADAHPGRWSEVLDRWRVGPALADVDGDGNVKETAVGPQHRIGKFLADRPGLQKLEVDSLFSAQSDPPPPATARLLARRGGAWERVWASVPIPLQYVANPITGDFDGDGRSDVAVTPWYDLWVFDLRTGAFKSKARFMPEGSESGRAYGWLGAADFDGDGRQEFVVLGDFENFLAVLGWKDGTLAPLWSRLIERGIAMKKTILRTGALPVRDIDGDGRPEIVVSLHDAAGDGRWHTLALEGLTGRTRLDLPDQVLAGPIDLDGDGCDELACTEARGPLIPDRARLTVFGFKGKRLRARWTADGAAYQVQTLGELPASVNTDAQTGTATLLAVPSDDRGRPCFVTRRAADRDSGRIELAFWQADGAGEVRRRGLIAGPHLEALAGRGEPAGRAEVLVRARVPGDEASDVALSSLEGTILCSRREAPPLSTPVAGRLDPRGRPSVVVQGACDRLVAFQPERGGRPAKAIARRPGRGLYTGSGRFGGGAGYGGVVLADLLGDGSLAVVAATSSPDGHARLVAYGPTGRPLWEHDFDDLPGSPPEWNLGGLTLWFAGKFTDPRRDDVLVNIRRSTMHSDEAFLLDGRDGRQVWHRTQGANAAGNQRACGGSWMAAFDQDGDGRDDALCLYPDVVSAFDGPSGRLLLDRHTNRDVFKDVWVMYAVPAAADFLRRGRPQVLYGGNATMFALLAADGSPIWRHGPTPGWPDVLPGIGDLDGDGAIELLSVGHRRPPGPGQEVRCYDAATGRLEWTLPLAGLDPTSEASPPMAPATADLDGDGRDEAVVALGRTLLAVGTSPDGKSGAVRWSLPFPDPLGPPAIADTLGDGTAEVVVTCGDGNVYGVGGAGP</sequence>
<protein>
    <submittedName>
        <fullName evidence="8">FG-GAP repeat protein</fullName>
    </submittedName>
</protein>
<dbReference type="EMBL" id="CP042997">
    <property type="protein sequence ID" value="QEH31770.1"/>
    <property type="molecule type" value="Genomic_DNA"/>
</dbReference>
<gene>
    <name evidence="8" type="ORF">OJF2_02350</name>
</gene>
<dbReference type="InterPro" id="IPR028994">
    <property type="entry name" value="Integrin_alpha_N"/>
</dbReference>
<reference evidence="8 9" key="1">
    <citation type="submission" date="2019-08" db="EMBL/GenBank/DDBJ databases">
        <title>Deep-cultivation of Planctomycetes and their phenomic and genomic characterization uncovers novel biology.</title>
        <authorList>
            <person name="Wiegand S."/>
            <person name="Jogler M."/>
            <person name="Boedeker C."/>
            <person name="Pinto D."/>
            <person name="Vollmers J."/>
            <person name="Rivas-Marin E."/>
            <person name="Kohn T."/>
            <person name="Peeters S.H."/>
            <person name="Heuer A."/>
            <person name="Rast P."/>
            <person name="Oberbeckmann S."/>
            <person name="Bunk B."/>
            <person name="Jeske O."/>
            <person name="Meyerdierks A."/>
            <person name="Storesund J.E."/>
            <person name="Kallscheuer N."/>
            <person name="Luecker S."/>
            <person name="Lage O.M."/>
            <person name="Pohl T."/>
            <person name="Merkel B.J."/>
            <person name="Hornburger P."/>
            <person name="Mueller R.-W."/>
            <person name="Bruemmer F."/>
            <person name="Labrenz M."/>
            <person name="Spormann A.M."/>
            <person name="Op den Camp H."/>
            <person name="Overmann J."/>
            <person name="Amann R."/>
            <person name="Jetten M.S.M."/>
            <person name="Mascher T."/>
            <person name="Medema M.H."/>
            <person name="Devos D.P."/>
            <person name="Kaster A.-K."/>
            <person name="Ovreas L."/>
            <person name="Rohde M."/>
            <person name="Galperin M.Y."/>
            <person name="Jogler C."/>
        </authorList>
    </citation>
    <scope>NUCLEOTIDE SEQUENCE [LARGE SCALE GENOMIC DNA]</scope>
    <source>
        <strain evidence="8 9">OJF2</strain>
    </source>
</reference>
<name>A0A5B9VVM9_9BACT</name>
<dbReference type="KEGG" id="agv:OJF2_02350"/>
<dbReference type="RefSeq" id="WP_148590486.1">
    <property type="nucleotide sequence ID" value="NZ_CP042997.1"/>
</dbReference>
<evidence type="ECO:0000256" key="5">
    <source>
        <dbReference type="ARBA" id="ARBA00023136"/>
    </source>
</evidence>